<dbReference type="Proteomes" id="UP000055048">
    <property type="component" value="Unassembled WGS sequence"/>
</dbReference>
<evidence type="ECO:0000313" key="2">
    <source>
        <dbReference type="EMBL" id="KRX43218.1"/>
    </source>
</evidence>
<feature type="region of interest" description="Disordered" evidence="1">
    <location>
        <begin position="1"/>
        <end position="21"/>
    </location>
</feature>
<evidence type="ECO:0000256" key="1">
    <source>
        <dbReference type="SAM" id="MobiDB-lite"/>
    </source>
</evidence>
<keyword evidence="3" id="KW-1185">Reference proteome</keyword>
<evidence type="ECO:0000313" key="3">
    <source>
        <dbReference type="Proteomes" id="UP000055048"/>
    </source>
</evidence>
<feature type="compositionally biased region" description="Basic residues" evidence="1">
    <location>
        <begin position="1"/>
        <end position="10"/>
    </location>
</feature>
<protein>
    <submittedName>
        <fullName evidence="2">Uncharacterized protein</fullName>
    </submittedName>
</protein>
<organism evidence="2 3">
    <name type="scientific">Trichinella murrelli</name>
    <dbReference type="NCBI Taxonomy" id="144512"/>
    <lineage>
        <taxon>Eukaryota</taxon>
        <taxon>Metazoa</taxon>
        <taxon>Ecdysozoa</taxon>
        <taxon>Nematoda</taxon>
        <taxon>Enoplea</taxon>
        <taxon>Dorylaimia</taxon>
        <taxon>Trichinellida</taxon>
        <taxon>Trichinellidae</taxon>
        <taxon>Trichinella</taxon>
    </lineage>
</organism>
<accession>A0A0V0TW52</accession>
<sequence>MNINTKHKTLCSRSPPPPKCPLTSHRPQVNDIAHFVNHCAKGTDVENMLCLPRWYYRLWEDRGGVFGAVRRGAVPPSIRGTEDQLLFLY</sequence>
<comment type="caution">
    <text evidence="2">The sequence shown here is derived from an EMBL/GenBank/DDBJ whole genome shotgun (WGS) entry which is preliminary data.</text>
</comment>
<reference evidence="2 3" key="1">
    <citation type="submission" date="2015-01" db="EMBL/GenBank/DDBJ databases">
        <title>Evolution of Trichinella species and genotypes.</title>
        <authorList>
            <person name="Korhonen P.K."/>
            <person name="Edoardo P."/>
            <person name="Giuseppe L.R."/>
            <person name="Gasser R.B."/>
        </authorList>
    </citation>
    <scope>NUCLEOTIDE SEQUENCE [LARGE SCALE GENOMIC DNA]</scope>
    <source>
        <strain evidence="2">ISS417</strain>
    </source>
</reference>
<proteinExistence type="predicted"/>
<dbReference type="AlphaFoldDB" id="A0A0V0TW52"/>
<name>A0A0V0TW52_9BILA</name>
<gene>
    <name evidence="2" type="ORF">T05_338</name>
</gene>
<dbReference type="EMBL" id="JYDJ01000124">
    <property type="protein sequence ID" value="KRX43218.1"/>
    <property type="molecule type" value="Genomic_DNA"/>
</dbReference>